<comment type="caution">
    <text evidence="1">The sequence shown here is derived from an EMBL/GenBank/DDBJ whole genome shotgun (WGS) entry which is preliminary data.</text>
</comment>
<dbReference type="Proteomes" id="UP001500582">
    <property type="component" value="Unassembled WGS sequence"/>
</dbReference>
<evidence type="ECO:0000313" key="1">
    <source>
        <dbReference type="EMBL" id="GAA4322365.1"/>
    </source>
</evidence>
<gene>
    <name evidence="1" type="ORF">GCM10023149_22640</name>
</gene>
<reference evidence="2" key="1">
    <citation type="journal article" date="2019" name="Int. J. Syst. Evol. Microbiol.">
        <title>The Global Catalogue of Microorganisms (GCM) 10K type strain sequencing project: providing services to taxonomists for standard genome sequencing and annotation.</title>
        <authorList>
            <consortium name="The Broad Institute Genomics Platform"/>
            <consortium name="The Broad Institute Genome Sequencing Center for Infectious Disease"/>
            <person name="Wu L."/>
            <person name="Ma J."/>
        </authorList>
    </citation>
    <scope>NUCLEOTIDE SEQUENCE [LARGE SCALE GENOMIC DNA]</scope>
    <source>
        <strain evidence="2">JCM 17705</strain>
    </source>
</reference>
<name>A0ABP8GE67_9SPHI</name>
<keyword evidence="2" id="KW-1185">Reference proteome</keyword>
<proteinExistence type="predicted"/>
<dbReference type="EMBL" id="BAABFT010000005">
    <property type="protein sequence ID" value="GAA4322365.1"/>
    <property type="molecule type" value="Genomic_DNA"/>
</dbReference>
<organism evidence="1 2">
    <name type="scientific">Mucilaginibacter gynuensis</name>
    <dbReference type="NCBI Taxonomy" id="1302236"/>
    <lineage>
        <taxon>Bacteria</taxon>
        <taxon>Pseudomonadati</taxon>
        <taxon>Bacteroidota</taxon>
        <taxon>Sphingobacteriia</taxon>
        <taxon>Sphingobacteriales</taxon>
        <taxon>Sphingobacteriaceae</taxon>
        <taxon>Mucilaginibacter</taxon>
    </lineage>
</organism>
<sequence length="59" mass="6740">MAIDNHILTHLGINANQLTAIVNVLKYAKTSKFAICRFLINNSTIYNYNIILMIFDILL</sequence>
<accession>A0ABP8GE67</accession>
<protein>
    <submittedName>
        <fullName evidence="1">Uncharacterized protein</fullName>
    </submittedName>
</protein>
<evidence type="ECO:0000313" key="2">
    <source>
        <dbReference type="Proteomes" id="UP001500582"/>
    </source>
</evidence>